<dbReference type="EMBL" id="DRYQ01000085">
    <property type="protein sequence ID" value="HHQ50813.1"/>
    <property type="molecule type" value="Genomic_DNA"/>
</dbReference>
<organism evidence="1">
    <name type="scientific">Ignisphaera aggregans</name>
    <dbReference type="NCBI Taxonomy" id="334771"/>
    <lineage>
        <taxon>Archaea</taxon>
        <taxon>Thermoproteota</taxon>
        <taxon>Thermoprotei</taxon>
        <taxon>Desulfurococcales</taxon>
        <taxon>Desulfurococcaceae</taxon>
        <taxon>Ignisphaera</taxon>
    </lineage>
</organism>
<accession>A0A7J3Z9F7</accession>
<sequence length="77" mass="8608">MAMKGSTLNDHIVSYTFTQLVEEEFYATLYRGCGDSGRILVLQERGEYSYGIGSTMAIVRYFIAPRKIPLRAIGIPA</sequence>
<dbReference type="AlphaFoldDB" id="A0A7J3Z9F7"/>
<comment type="caution">
    <text evidence="1">The sequence shown here is derived from an EMBL/GenBank/DDBJ whole genome shotgun (WGS) entry which is preliminary data.</text>
</comment>
<name>A0A7J3Z9F7_9CREN</name>
<protein>
    <submittedName>
        <fullName evidence="1">Uncharacterized protein</fullName>
    </submittedName>
</protein>
<reference evidence="1" key="1">
    <citation type="journal article" date="2020" name="mSystems">
        <title>Genome- and Community-Level Interaction Insights into Carbon Utilization and Element Cycling Functions of Hydrothermarchaeota in Hydrothermal Sediment.</title>
        <authorList>
            <person name="Zhou Z."/>
            <person name="Liu Y."/>
            <person name="Xu W."/>
            <person name="Pan J."/>
            <person name="Luo Z.H."/>
            <person name="Li M."/>
        </authorList>
    </citation>
    <scope>NUCLEOTIDE SEQUENCE [LARGE SCALE GENOMIC DNA]</scope>
    <source>
        <strain evidence="1">SpSt-1105</strain>
    </source>
</reference>
<evidence type="ECO:0000313" key="1">
    <source>
        <dbReference type="EMBL" id="HHQ50813.1"/>
    </source>
</evidence>
<proteinExistence type="predicted"/>
<gene>
    <name evidence="1" type="ORF">ENM66_05640</name>
</gene>